<dbReference type="AlphaFoldDB" id="A0A084W7J0"/>
<name>A0A084W7J0_ANOSI</name>
<dbReference type="EnsemblMetazoa" id="ASIC014186-RA">
    <property type="protein sequence ID" value="ASIC014186-PA"/>
    <property type="gene ID" value="ASIC014186"/>
</dbReference>
<dbReference type="EMBL" id="KE525315">
    <property type="protein sequence ID" value="KFB46184.1"/>
    <property type="molecule type" value="Genomic_DNA"/>
</dbReference>
<keyword evidence="4" id="KW-1185">Reference proteome</keyword>
<dbReference type="Proteomes" id="UP000030765">
    <property type="component" value="Unassembled WGS sequence"/>
</dbReference>
<proteinExistence type="predicted"/>
<dbReference type="EMBL" id="ATLV01021254">
    <property type="status" value="NOT_ANNOTATED_CDS"/>
    <property type="molecule type" value="Genomic_DNA"/>
</dbReference>
<feature type="compositionally biased region" description="Polar residues" evidence="1">
    <location>
        <begin position="34"/>
        <end position="46"/>
    </location>
</feature>
<gene>
    <name evidence="2" type="ORF">ZHAS_00014186</name>
</gene>
<evidence type="ECO:0000256" key="1">
    <source>
        <dbReference type="SAM" id="MobiDB-lite"/>
    </source>
</evidence>
<organism evidence="2">
    <name type="scientific">Anopheles sinensis</name>
    <name type="common">Mosquito</name>
    <dbReference type="NCBI Taxonomy" id="74873"/>
    <lineage>
        <taxon>Eukaryota</taxon>
        <taxon>Metazoa</taxon>
        <taxon>Ecdysozoa</taxon>
        <taxon>Arthropoda</taxon>
        <taxon>Hexapoda</taxon>
        <taxon>Insecta</taxon>
        <taxon>Pterygota</taxon>
        <taxon>Neoptera</taxon>
        <taxon>Endopterygota</taxon>
        <taxon>Diptera</taxon>
        <taxon>Nematocera</taxon>
        <taxon>Culicoidea</taxon>
        <taxon>Culicidae</taxon>
        <taxon>Anophelinae</taxon>
        <taxon>Anopheles</taxon>
    </lineage>
</organism>
<evidence type="ECO:0000313" key="2">
    <source>
        <dbReference type="EMBL" id="KFB46184.1"/>
    </source>
</evidence>
<reference evidence="3" key="2">
    <citation type="submission" date="2020-05" db="UniProtKB">
        <authorList>
            <consortium name="EnsemblMetazoa"/>
        </authorList>
    </citation>
    <scope>IDENTIFICATION</scope>
</reference>
<accession>A0A084W7J0</accession>
<evidence type="ECO:0000313" key="3">
    <source>
        <dbReference type="EnsemblMetazoa" id="ASIC014186-PA"/>
    </source>
</evidence>
<sequence length="90" mass="9519">MKVQGQQRLGMDISSTAVRRRLAPFEIENAARLRSSSSSPTQQCNAISFPRGATSTTPGLNEAKPASIVAQGSLYVSCACAWCKGENTNG</sequence>
<reference evidence="2 4" key="1">
    <citation type="journal article" date="2014" name="BMC Genomics">
        <title>Genome sequence of Anopheles sinensis provides insight into genetics basis of mosquito competence for malaria parasites.</title>
        <authorList>
            <person name="Zhou D."/>
            <person name="Zhang D."/>
            <person name="Ding G."/>
            <person name="Shi L."/>
            <person name="Hou Q."/>
            <person name="Ye Y."/>
            <person name="Xu Y."/>
            <person name="Zhou H."/>
            <person name="Xiong C."/>
            <person name="Li S."/>
            <person name="Yu J."/>
            <person name="Hong S."/>
            <person name="Yu X."/>
            <person name="Zou P."/>
            <person name="Chen C."/>
            <person name="Chang X."/>
            <person name="Wang W."/>
            <person name="Lv Y."/>
            <person name="Sun Y."/>
            <person name="Ma L."/>
            <person name="Shen B."/>
            <person name="Zhu C."/>
        </authorList>
    </citation>
    <scope>NUCLEOTIDE SEQUENCE [LARGE SCALE GENOMIC DNA]</scope>
</reference>
<dbReference type="VEuPathDB" id="VectorBase:ASIC014186"/>
<protein>
    <submittedName>
        <fullName evidence="2 3">Deoxyribose-phosphate aldolase</fullName>
    </submittedName>
</protein>
<evidence type="ECO:0000313" key="4">
    <source>
        <dbReference type="Proteomes" id="UP000030765"/>
    </source>
</evidence>
<feature type="region of interest" description="Disordered" evidence="1">
    <location>
        <begin position="32"/>
        <end position="61"/>
    </location>
</feature>